<proteinExistence type="predicted"/>
<evidence type="ECO:0000256" key="1">
    <source>
        <dbReference type="SAM" id="Coils"/>
    </source>
</evidence>
<feature type="transmembrane region" description="Helical" evidence="2">
    <location>
        <begin position="20"/>
        <end position="41"/>
    </location>
</feature>
<feature type="coiled-coil region" evidence="1">
    <location>
        <begin position="132"/>
        <end position="166"/>
    </location>
</feature>
<organism evidence="3">
    <name type="scientific">mine drainage metagenome</name>
    <dbReference type="NCBI Taxonomy" id="410659"/>
    <lineage>
        <taxon>unclassified sequences</taxon>
        <taxon>metagenomes</taxon>
        <taxon>ecological metagenomes</taxon>
    </lineage>
</organism>
<dbReference type="EMBL" id="MLJW01000098">
    <property type="protein sequence ID" value="OIR00144.1"/>
    <property type="molecule type" value="Genomic_DNA"/>
</dbReference>
<dbReference type="AlphaFoldDB" id="A0A1J5S7U5"/>
<keyword evidence="2" id="KW-0472">Membrane</keyword>
<protein>
    <submittedName>
        <fullName evidence="3">Uncharacterized protein</fullName>
    </submittedName>
</protein>
<reference evidence="3" key="1">
    <citation type="submission" date="2016-10" db="EMBL/GenBank/DDBJ databases">
        <title>Sequence of Gallionella enrichment culture.</title>
        <authorList>
            <person name="Poehlein A."/>
            <person name="Muehling M."/>
            <person name="Daniel R."/>
        </authorList>
    </citation>
    <scope>NUCLEOTIDE SEQUENCE</scope>
</reference>
<evidence type="ECO:0000256" key="2">
    <source>
        <dbReference type="SAM" id="Phobius"/>
    </source>
</evidence>
<gene>
    <name evidence="3" type="ORF">GALL_177900</name>
</gene>
<keyword evidence="1" id="KW-0175">Coiled coil</keyword>
<comment type="caution">
    <text evidence="3">The sequence shown here is derived from an EMBL/GenBank/DDBJ whole genome shotgun (WGS) entry which is preliminary data.</text>
</comment>
<accession>A0A1J5S7U5</accession>
<evidence type="ECO:0000313" key="3">
    <source>
        <dbReference type="EMBL" id="OIR00144.1"/>
    </source>
</evidence>
<sequence length="284" mass="33957">MEKISDFFKELKERLSNPFIYSFLISWLIFNWKIPIALIFYKSEDLLKDNYKSFISLIADQIHLQKSFVYPILAALLYTFAFPFFRNTIIAFNSWTKAWGSSWSMRLSKSGKISIEKYIELRNTYAKRTQLLERTLENESKFLQENEELKNRILQLTQEKNEYQANNQKWIDYSSYSILNGEWNFQTVDSSQKVRHEKIFLIKDGTVSEIFNSSRDKKVIGRIENFHYNFLSQEMIFYINSKYLKSIDYESHFYTLRSQSGSNTFQFLQGEEDKSTFVNFTKVD</sequence>
<name>A0A1J5S7U5_9ZZZZ</name>
<keyword evidence="2" id="KW-0812">Transmembrane</keyword>
<feature type="transmembrane region" description="Helical" evidence="2">
    <location>
        <begin position="68"/>
        <end position="85"/>
    </location>
</feature>
<keyword evidence="2" id="KW-1133">Transmembrane helix</keyword>